<dbReference type="Pfam" id="PF04393">
    <property type="entry name" value="DUF535"/>
    <property type="match status" value="1"/>
</dbReference>
<dbReference type="PANTHER" id="PTHR38785">
    <property type="entry name" value="HOMOLOG OF VIRK"/>
    <property type="match status" value="1"/>
</dbReference>
<evidence type="ECO:0000313" key="2">
    <source>
        <dbReference type="Proteomes" id="UP000037315"/>
    </source>
</evidence>
<dbReference type="EMBL" id="LFEJ01000018">
    <property type="protein sequence ID" value="KMV33886.1"/>
    <property type="molecule type" value="Genomic_DNA"/>
</dbReference>
<dbReference type="GO" id="GO:0006974">
    <property type="term" value="P:DNA damage response"/>
    <property type="evidence" value="ECO:0007669"/>
    <property type="project" value="TreeGrafter"/>
</dbReference>
<keyword evidence="2" id="KW-1185">Reference proteome</keyword>
<comment type="caution">
    <text evidence="1">The sequence shown here is derived from an EMBL/GenBank/DDBJ whole genome shotgun (WGS) entry which is preliminary data.</text>
</comment>
<reference evidence="1 2" key="1">
    <citation type="submission" date="2015-06" db="EMBL/GenBank/DDBJ databases">
        <title>Genome sequencing of Cronobacter sp. strain DJ34 isolated from petroleum contaminated sludge of Duliajan Oil Fields, Assam, India.</title>
        <authorList>
            <person name="Pal S."/>
            <person name="Banerjee T.D."/>
            <person name="Roy A."/>
            <person name="Sar P."/>
            <person name="Kazy S.K."/>
        </authorList>
    </citation>
    <scope>NUCLEOTIDE SEQUENCE [LARGE SCALE GENOMIC DNA]</scope>
    <source>
        <strain evidence="1 2">DJ34</strain>
    </source>
</reference>
<proteinExistence type="predicted"/>
<dbReference type="AlphaFoldDB" id="A0A0J8VL18"/>
<organism evidence="1 2">
    <name type="scientific">Franconibacter pulveris</name>
    <dbReference type="NCBI Taxonomy" id="435910"/>
    <lineage>
        <taxon>Bacteria</taxon>
        <taxon>Pseudomonadati</taxon>
        <taxon>Pseudomonadota</taxon>
        <taxon>Gammaproteobacteria</taxon>
        <taxon>Enterobacterales</taxon>
        <taxon>Enterobacteriaceae</taxon>
        <taxon>Franconibacter</taxon>
    </lineage>
</organism>
<name>A0A0J8VL18_9ENTR</name>
<dbReference type="PANTHER" id="PTHR38785:SF1">
    <property type="entry name" value="HOMOLOG OF VIRK"/>
    <property type="match status" value="1"/>
</dbReference>
<protein>
    <submittedName>
        <fullName evidence="1">Virulence factor VirK</fullName>
    </submittedName>
</protein>
<dbReference type="Proteomes" id="UP000037315">
    <property type="component" value="Unassembled WGS sequence"/>
</dbReference>
<dbReference type="InterPro" id="IPR007488">
    <property type="entry name" value="DUF535"/>
</dbReference>
<dbReference type="PATRIC" id="fig|1656095.3.peg.770"/>
<dbReference type="STRING" id="1121863.GCA_000621185_03008"/>
<gene>
    <name evidence="1" type="ORF">ACH50_14345</name>
</gene>
<sequence length="319" mass="36406">MIILTDSNLPFACAPQPGEHLITALVTGKCIPGPVWSKWDYRLKFLFRSLLFYPSTRRMLSGLAQRADFGQLLQSQITLPGKTHRLYLVRGLSAGQRADAIVSHYQFLSTLPASLASAFTAMSETPLLQFLGKEETAFTLSASCARKAEREGECTLWLRDANQTLLASLTFSVTRRQKQWQLVIGGLQGPRRNVAHEMIKQATRACYGLFPKRLLLEFLWQLAALTDIRAIYGVSNNGHVFRALRYRFSKGRHFHASYDEFWESVEGVREGAFRWRLPLQLERKTLESIPSKKRAEYRRRFQLLDSMSAQLSARFVSRA</sequence>
<accession>A0A0J8VL18</accession>
<evidence type="ECO:0000313" key="1">
    <source>
        <dbReference type="EMBL" id="KMV33886.1"/>
    </source>
</evidence>
<dbReference type="RefSeq" id="WP_048888252.1">
    <property type="nucleotide sequence ID" value="NZ_LFEJ01000018.1"/>
</dbReference>